<organism evidence="3 4">
    <name type="scientific">Orbilia javanica</name>
    <dbReference type="NCBI Taxonomy" id="47235"/>
    <lineage>
        <taxon>Eukaryota</taxon>
        <taxon>Fungi</taxon>
        <taxon>Dikarya</taxon>
        <taxon>Ascomycota</taxon>
        <taxon>Pezizomycotina</taxon>
        <taxon>Orbiliomycetes</taxon>
        <taxon>Orbiliales</taxon>
        <taxon>Orbiliaceae</taxon>
        <taxon>Orbilia</taxon>
    </lineage>
</organism>
<dbReference type="EMBL" id="JAVHNR010000002">
    <property type="protein sequence ID" value="KAK6351367.1"/>
    <property type="molecule type" value="Genomic_DNA"/>
</dbReference>
<feature type="compositionally biased region" description="Basic and acidic residues" evidence="1">
    <location>
        <begin position="138"/>
        <end position="157"/>
    </location>
</feature>
<keyword evidence="4" id="KW-1185">Reference proteome</keyword>
<reference evidence="3 4" key="1">
    <citation type="submission" date="2019-10" db="EMBL/GenBank/DDBJ databases">
        <authorList>
            <person name="Palmer J.M."/>
        </authorList>
    </citation>
    <scope>NUCLEOTIDE SEQUENCE [LARGE SCALE GENOMIC DNA]</scope>
    <source>
        <strain evidence="3 4">TWF718</strain>
    </source>
</reference>
<dbReference type="Pfam" id="PF02862">
    <property type="entry name" value="DDHD"/>
    <property type="match status" value="1"/>
</dbReference>
<comment type="caution">
    <text evidence="3">The sequence shown here is derived from an EMBL/GenBank/DDBJ whole genome shotgun (WGS) entry which is preliminary data.</text>
</comment>
<accession>A0AAN8N2V0</accession>
<sequence>MDKLFGSTEPTDATTKTTSSSISRSNSRARSKSPLPRSNNNNLDGTSAAATVRSSSVSRAITDHIVGSTKRISPKDYPEDCPPVVARWHYAVDNPKRKPFQKEPDLKNPPKPPVKFVPFGEQDSKRIETAFLELSERDDAKTAREAEKPWTSRRKDTSDDEGTTETRGGVTEEEEEVTVMVNEDYLFDVHIRARELASAYWEGPVYSVLRGTWFRDEGSSLRPLEEKLSDQVERGYIKFKPYRQKALIVPPAAPSGAGTTIATTAATTTTSNTDSSKLNVPTIETTQADVAPTPGLPQQQSWPLLGPWLNTFVVYSDATTAWLMTDDIYGKISSTLFQRMTSGQNLGGVKLVRGWVDKAPVGKPVAPGGATSAAGSRPVTPTPGKPGGSKRSSTIIDPKKNVSPKAPMKEEEQQAGRIALERKMSTLLGMGDDDDPEKVMEDEMKEDYKNSDENENDREVEHLILVTHGIGQRLSLRMESINFIHDVNVFRKTLKDVYGGSPDIQQLNAELENAPKNCRIQVLPVCWRHLLNFPKEALRANRLNSGYATNLSQVDFEHDIGDPDDDSIYESYPALDDITVEGVPAVRSLITDLALDILLYQSAYREHIGRIVVRESNRIYELWKARNPGWNGRVSLCGHSLGSAIYFDILCREGFKGKQVGSGLKFKCDSFFAFGSPIGLFQMLEGKSIAARTPMSKAFMMMDNEPQDILTPPEARSDYFGSFEPGNFGGGVLDINISSPLCGQLYNIFHPTDPISYRMEPLVTKAMSEIKPQNLPYTKKTLLGNQLAGLSGIGQSITSLWSNFSAGVASSILNRSLGFTGEHAISDKRKSVSSLDIETWYDEGEEMEHRPTLIDGELETLYAGFQKSRGGKDEGDGGDGEGTKTEAERRAEEKAKRLKTEERKVRALNRTGRIDFAVQEGAFDISLIASIASHLSYWSDEDVNSFILSQLLSNRRKSSVAKPPQVVAG</sequence>
<evidence type="ECO:0000313" key="4">
    <source>
        <dbReference type="Proteomes" id="UP001313282"/>
    </source>
</evidence>
<gene>
    <name evidence="3" type="ORF">TWF718_004529</name>
</gene>
<feature type="region of interest" description="Disordered" evidence="1">
    <location>
        <begin position="95"/>
        <end position="118"/>
    </location>
</feature>
<feature type="compositionally biased region" description="Low complexity" evidence="1">
    <location>
        <begin position="7"/>
        <end position="28"/>
    </location>
</feature>
<dbReference type="InterPro" id="IPR057826">
    <property type="entry name" value="WWE_C20G8.02"/>
</dbReference>
<dbReference type="PANTHER" id="PTHR23509">
    <property type="entry name" value="PA-PL1 PHOSPHOLIPASE FAMILY"/>
    <property type="match status" value="1"/>
</dbReference>
<dbReference type="GO" id="GO:0005737">
    <property type="term" value="C:cytoplasm"/>
    <property type="evidence" value="ECO:0007669"/>
    <property type="project" value="TreeGrafter"/>
</dbReference>
<dbReference type="GO" id="GO:0046872">
    <property type="term" value="F:metal ion binding"/>
    <property type="evidence" value="ECO:0007669"/>
    <property type="project" value="InterPro"/>
</dbReference>
<dbReference type="InterPro" id="IPR055555">
    <property type="entry name" value="PA-PLA1_DUF7131"/>
</dbReference>
<feature type="compositionally biased region" description="Basic and acidic residues" evidence="1">
    <location>
        <begin position="870"/>
        <end position="898"/>
    </location>
</feature>
<dbReference type="GO" id="GO:0004620">
    <property type="term" value="F:phospholipase activity"/>
    <property type="evidence" value="ECO:0007669"/>
    <property type="project" value="TreeGrafter"/>
</dbReference>
<feature type="region of interest" description="Disordered" evidence="1">
    <location>
        <begin position="366"/>
        <end position="412"/>
    </location>
</feature>
<proteinExistence type="predicted"/>
<dbReference type="PROSITE" id="PS51043">
    <property type="entry name" value="DDHD"/>
    <property type="match status" value="1"/>
</dbReference>
<evidence type="ECO:0000256" key="1">
    <source>
        <dbReference type="SAM" id="MobiDB-lite"/>
    </source>
</evidence>
<feature type="compositionally biased region" description="Basic and acidic residues" evidence="1">
    <location>
        <begin position="95"/>
        <end position="108"/>
    </location>
</feature>
<dbReference type="SMART" id="SM01127">
    <property type="entry name" value="DDHD"/>
    <property type="match status" value="1"/>
</dbReference>
<dbReference type="Pfam" id="PF23465">
    <property type="entry name" value="DUF7131"/>
    <property type="match status" value="1"/>
</dbReference>
<feature type="region of interest" description="Disordered" evidence="1">
    <location>
        <begin position="867"/>
        <end position="898"/>
    </location>
</feature>
<dbReference type="Proteomes" id="UP001313282">
    <property type="component" value="Unassembled WGS sequence"/>
</dbReference>
<feature type="compositionally biased region" description="Low complexity" evidence="1">
    <location>
        <begin position="46"/>
        <end position="60"/>
    </location>
</feature>
<feature type="domain" description="DDHD" evidence="2">
    <location>
        <begin position="664"/>
        <end position="953"/>
    </location>
</feature>
<dbReference type="InterPro" id="IPR058055">
    <property type="entry name" value="PA-PLA1"/>
</dbReference>
<dbReference type="InterPro" id="IPR004177">
    <property type="entry name" value="DDHD_dom"/>
</dbReference>
<feature type="region of interest" description="Disordered" evidence="1">
    <location>
        <begin position="138"/>
        <end position="175"/>
    </location>
</feature>
<name>A0AAN8N2V0_9PEZI</name>
<evidence type="ECO:0000313" key="3">
    <source>
        <dbReference type="EMBL" id="KAK6351367.1"/>
    </source>
</evidence>
<dbReference type="AlphaFoldDB" id="A0AAN8N2V0"/>
<evidence type="ECO:0000259" key="2">
    <source>
        <dbReference type="PROSITE" id="PS51043"/>
    </source>
</evidence>
<protein>
    <recommendedName>
        <fullName evidence="2">DDHD domain-containing protein</fullName>
    </recommendedName>
</protein>
<dbReference type="Pfam" id="PF23463">
    <property type="entry name" value="WWE_2"/>
    <property type="match status" value="1"/>
</dbReference>
<feature type="region of interest" description="Disordered" evidence="1">
    <location>
        <begin position="1"/>
        <end position="79"/>
    </location>
</feature>
<dbReference type="PANTHER" id="PTHR23509:SF10">
    <property type="entry name" value="LD21067P"/>
    <property type="match status" value="1"/>
</dbReference>
<feature type="compositionally biased region" description="Polar residues" evidence="1">
    <location>
        <begin position="36"/>
        <end position="45"/>
    </location>
</feature>